<name>B5GV31_STRCL</name>
<dbReference type="Proteomes" id="UP000002357">
    <property type="component" value="Chromosome"/>
</dbReference>
<evidence type="ECO:0000313" key="2">
    <source>
        <dbReference type="Proteomes" id="UP000002357"/>
    </source>
</evidence>
<dbReference type="RefSeq" id="WP_003955698.1">
    <property type="nucleotide sequence ID" value="NZ_CM000913.1"/>
</dbReference>
<dbReference type="OrthoDB" id="3997329at2"/>
<dbReference type="eggNOG" id="ENOG5033QMD">
    <property type="taxonomic scope" value="Bacteria"/>
</dbReference>
<protein>
    <submittedName>
        <fullName evidence="1">Uncharacterized protein</fullName>
    </submittedName>
</protein>
<accession>B5GV31</accession>
<evidence type="ECO:0000313" key="1">
    <source>
        <dbReference type="EMBL" id="EFG06499.1"/>
    </source>
</evidence>
<dbReference type="KEGG" id="sclf:BB341_21040"/>
<gene>
    <name evidence="1" type="ORF">SCLAV_1420</name>
</gene>
<proteinExistence type="predicted"/>
<organism evidence="1 2">
    <name type="scientific">Streptomyces clavuligerus</name>
    <dbReference type="NCBI Taxonomy" id="1901"/>
    <lineage>
        <taxon>Bacteria</taxon>
        <taxon>Bacillati</taxon>
        <taxon>Actinomycetota</taxon>
        <taxon>Actinomycetes</taxon>
        <taxon>Kitasatosporales</taxon>
        <taxon>Streptomycetaceae</taxon>
        <taxon>Streptomyces</taxon>
    </lineage>
</organism>
<dbReference type="EMBL" id="CM000913">
    <property type="protein sequence ID" value="EFG06499.1"/>
    <property type="molecule type" value="Genomic_DNA"/>
</dbReference>
<dbReference type="AlphaFoldDB" id="B5GV31"/>
<sequence length="320" mass="35903">MTSSPQKQGSEALRSLVNALDELHRAAGRPSARTVSALITEDDSQPTTVSHEGVRTTLKGLRVPRWETVRSIASVLALQCSPPRDPSTEVARLLSLWRTIREGESGALKSGRELTLSEGWGGENGEWTPEQVAGIMINPHSAIRIDPSLTLPHEPLLTEEEWVQVNVRMIETNGAEFFLRALLRTLKGDYVGAESGAPYGYRDPDYEAVEAYEAFQYGCEQILRRLRAEPNLLQRSIAAMRTDETMDREDRAEMLRHESDPALMREVMTVTPETWHEVSEEAHHMVFGYLIKEGRTVGRPGLPPGQRFLLTWRIPEPIEG</sequence>
<dbReference type="GeneID" id="93731947"/>
<keyword evidence="2" id="KW-1185">Reference proteome</keyword>
<reference evidence="1 2" key="1">
    <citation type="journal article" date="2010" name="Genome Biol. Evol.">
        <title>The sequence of a 1.8-mb bacterial linear plasmid reveals a rich evolutionary reservoir of secondary metabolic pathways.</title>
        <authorList>
            <person name="Medema M.H."/>
            <person name="Trefzer A."/>
            <person name="Kovalchuk A."/>
            <person name="van den Berg M."/>
            <person name="Mueller U."/>
            <person name="Heijne W."/>
            <person name="Wu L."/>
            <person name="Alam M.T."/>
            <person name="Ronning C.M."/>
            <person name="Nierman W.C."/>
            <person name="Bovenberg R.A.L."/>
            <person name="Breitling R."/>
            <person name="Takano E."/>
        </authorList>
    </citation>
    <scope>NUCLEOTIDE SEQUENCE [LARGE SCALE GENOMIC DNA]</scope>
    <source>
        <strain evidence="2">ATCC 27064 / DSM 738 / JCM 4710 / NBRC 13307 / NCIMB 12785 / NRRL 3585 / VKM Ac-602</strain>
    </source>
</reference>